<feature type="region of interest" description="Disordered" evidence="1">
    <location>
        <begin position="120"/>
        <end position="159"/>
    </location>
</feature>
<dbReference type="EMBL" id="ABEU02000023">
    <property type="status" value="NOT_ANNOTATED_CDS"/>
    <property type="molecule type" value="Genomic_DNA"/>
</dbReference>
<dbReference type="InParanoid" id="A0A7I4CGE2"/>
<reference evidence="3 4" key="1">
    <citation type="journal article" date="2008" name="Science">
        <title>The Physcomitrella genome reveals evolutionary insights into the conquest of land by plants.</title>
        <authorList>
            <person name="Rensing S."/>
            <person name="Lang D."/>
            <person name="Zimmer A."/>
            <person name="Terry A."/>
            <person name="Salamov A."/>
            <person name="Shapiro H."/>
            <person name="Nishiyama T."/>
            <person name="Perroud P.-F."/>
            <person name="Lindquist E."/>
            <person name="Kamisugi Y."/>
            <person name="Tanahashi T."/>
            <person name="Sakakibara K."/>
            <person name="Fujita T."/>
            <person name="Oishi K."/>
            <person name="Shin-I T."/>
            <person name="Kuroki Y."/>
            <person name="Toyoda A."/>
            <person name="Suzuki Y."/>
            <person name="Hashimoto A."/>
            <person name="Yamaguchi K."/>
            <person name="Sugano A."/>
            <person name="Kohara Y."/>
            <person name="Fujiyama A."/>
            <person name="Anterola A."/>
            <person name="Aoki S."/>
            <person name="Ashton N."/>
            <person name="Barbazuk W.B."/>
            <person name="Barker E."/>
            <person name="Bennetzen J."/>
            <person name="Bezanilla M."/>
            <person name="Blankenship R."/>
            <person name="Cho S.H."/>
            <person name="Dutcher S."/>
            <person name="Estelle M."/>
            <person name="Fawcett J.A."/>
            <person name="Gundlach H."/>
            <person name="Hanada K."/>
            <person name="Heyl A."/>
            <person name="Hicks K.A."/>
            <person name="Hugh J."/>
            <person name="Lohr M."/>
            <person name="Mayer K."/>
            <person name="Melkozernov A."/>
            <person name="Murata T."/>
            <person name="Nelson D."/>
            <person name="Pils B."/>
            <person name="Prigge M."/>
            <person name="Reiss B."/>
            <person name="Renner T."/>
            <person name="Rombauts S."/>
            <person name="Rushton P."/>
            <person name="Sanderfoot A."/>
            <person name="Schween G."/>
            <person name="Shiu S.-H."/>
            <person name="Stueber K."/>
            <person name="Theodoulou F.L."/>
            <person name="Tu H."/>
            <person name="Van de Peer Y."/>
            <person name="Verrier P.J."/>
            <person name="Waters E."/>
            <person name="Wood A."/>
            <person name="Yang L."/>
            <person name="Cove D."/>
            <person name="Cuming A."/>
            <person name="Hasebe M."/>
            <person name="Lucas S."/>
            <person name="Mishler D.B."/>
            <person name="Reski R."/>
            <person name="Grigoriev I."/>
            <person name="Quatrano R.S."/>
            <person name="Boore J.L."/>
        </authorList>
    </citation>
    <scope>NUCLEOTIDE SEQUENCE [LARGE SCALE GENOMIC DNA]</scope>
    <source>
        <strain evidence="3 4">cv. Gransden 2004</strain>
    </source>
</reference>
<dbReference type="InterPro" id="IPR002921">
    <property type="entry name" value="Fungal_lipase-type"/>
</dbReference>
<dbReference type="Proteomes" id="UP000006727">
    <property type="component" value="Chromosome 23"/>
</dbReference>
<dbReference type="FunCoup" id="A0A7I4CGE2">
    <property type="interactions" value="1711"/>
</dbReference>
<evidence type="ECO:0000313" key="3">
    <source>
        <dbReference type="EnsemblPlants" id="Pp3c23_4180V3.6"/>
    </source>
</evidence>
<dbReference type="PANTHER" id="PTHR46398:SF14">
    <property type="entry name" value="FUNGAL LIPASE-LIKE DOMAIN-CONTAINING PROTEIN"/>
    <property type="match status" value="1"/>
</dbReference>
<accession>A0A7I4CGE2</accession>
<reference evidence="3" key="3">
    <citation type="submission" date="2020-12" db="UniProtKB">
        <authorList>
            <consortium name="EnsemblPlants"/>
        </authorList>
    </citation>
    <scope>IDENTIFICATION</scope>
</reference>
<dbReference type="EnsemblPlants" id="Pp3c23_4180V3.6">
    <property type="protein sequence ID" value="Pp3c23_4180V3.6"/>
    <property type="gene ID" value="Pp3c23_4180"/>
</dbReference>
<dbReference type="Pfam" id="PF01764">
    <property type="entry name" value="Lipase_3"/>
    <property type="match status" value="1"/>
</dbReference>
<gene>
    <name evidence="3" type="primary">LOC112275863</name>
</gene>
<feature type="domain" description="Fungal lipase-type" evidence="2">
    <location>
        <begin position="262"/>
        <end position="396"/>
    </location>
</feature>
<dbReference type="PANTHER" id="PTHR46398">
    <property type="entry name" value="ALPHA/BETA-HYDROLASES SUPERFAMILY PROTEIN"/>
    <property type="match status" value="1"/>
</dbReference>
<dbReference type="AlphaFoldDB" id="A0A7I4CGE2"/>
<dbReference type="GO" id="GO:0006629">
    <property type="term" value="P:lipid metabolic process"/>
    <property type="evidence" value="ECO:0007669"/>
    <property type="project" value="InterPro"/>
</dbReference>
<sequence length="512" mass="57542">MKALWSFPWSSLAYAAPPPPHPFLLLSPFPSLPSLGAPLFRAQFLLPLCDGLASPNGTPLFADESRPLPPLKAPPSLLIVLQPRPVHPGVCKDQQKKMAQNLNGGLFNVWYNVKNEDDHRLQDEEAREQDLRRRNEAGGMGASNITKISYEGPGTSGTQNDDDIYGDVHGKFRTPRIFWQGSLDSQGCPRVACAEVKRIFRYIIMNLGAYGNDKKGLTKDINEHDPSFEPNGVVDFQRPSMPGACPPYFIYVDKERQEVSMYIRGLNLMHREDYKVLLNNRRGEKPFDGGYVHFGMSEAAEWAVEKVAPDLKKLLMANPGYRLTIVGHSLGAGVASLLTLFLICDTKKLGGISSDLISCIAIAPPRVMSLDLALKYSLPITSVIYQDDFLPRVSTQAVKKFICKLSIFKPDAALLVYLSKQLLQMSKTTDDTQRLFPPGKIYHCVYKKPGKSEDRPIRARVVHPEKHKFERIVLSQSSIQNHYILELTKHLKKYNWPEEVKDKWLKSVLTTA</sequence>
<evidence type="ECO:0000259" key="2">
    <source>
        <dbReference type="Pfam" id="PF01764"/>
    </source>
</evidence>
<name>A0A7I4CGE2_PHYPA</name>
<evidence type="ECO:0000313" key="4">
    <source>
        <dbReference type="Proteomes" id="UP000006727"/>
    </source>
</evidence>
<evidence type="ECO:0000256" key="1">
    <source>
        <dbReference type="SAM" id="MobiDB-lite"/>
    </source>
</evidence>
<dbReference type="SUPFAM" id="SSF53474">
    <property type="entry name" value="alpha/beta-Hydrolases"/>
    <property type="match status" value="1"/>
</dbReference>
<feature type="compositionally biased region" description="Basic and acidic residues" evidence="1">
    <location>
        <begin position="120"/>
        <end position="136"/>
    </location>
</feature>
<organism evidence="3 4">
    <name type="scientific">Physcomitrium patens</name>
    <name type="common">Spreading-leaved earth moss</name>
    <name type="synonym">Physcomitrella patens</name>
    <dbReference type="NCBI Taxonomy" id="3218"/>
    <lineage>
        <taxon>Eukaryota</taxon>
        <taxon>Viridiplantae</taxon>
        <taxon>Streptophyta</taxon>
        <taxon>Embryophyta</taxon>
        <taxon>Bryophyta</taxon>
        <taxon>Bryophytina</taxon>
        <taxon>Bryopsida</taxon>
        <taxon>Funariidae</taxon>
        <taxon>Funariales</taxon>
        <taxon>Funariaceae</taxon>
        <taxon>Physcomitrium</taxon>
    </lineage>
</organism>
<dbReference type="Gene3D" id="3.40.50.1820">
    <property type="entry name" value="alpha/beta hydrolase"/>
    <property type="match status" value="1"/>
</dbReference>
<protein>
    <recommendedName>
        <fullName evidence="2">Fungal lipase-type domain-containing protein</fullName>
    </recommendedName>
</protein>
<dbReference type="Gramene" id="Pp3c23_4180V3.6">
    <property type="protein sequence ID" value="Pp3c23_4180V3.6"/>
    <property type="gene ID" value="Pp3c23_4180"/>
</dbReference>
<keyword evidence="4" id="KW-1185">Reference proteome</keyword>
<reference evidence="3 4" key="2">
    <citation type="journal article" date="2018" name="Plant J.">
        <title>The Physcomitrella patens chromosome-scale assembly reveals moss genome structure and evolution.</title>
        <authorList>
            <person name="Lang D."/>
            <person name="Ullrich K.K."/>
            <person name="Murat F."/>
            <person name="Fuchs J."/>
            <person name="Jenkins J."/>
            <person name="Haas F.B."/>
            <person name="Piednoel M."/>
            <person name="Gundlach H."/>
            <person name="Van Bel M."/>
            <person name="Meyberg R."/>
            <person name="Vives C."/>
            <person name="Morata J."/>
            <person name="Symeonidi A."/>
            <person name="Hiss M."/>
            <person name="Muchero W."/>
            <person name="Kamisugi Y."/>
            <person name="Saleh O."/>
            <person name="Blanc G."/>
            <person name="Decker E.L."/>
            <person name="van Gessel N."/>
            <person name="Grimwood J."/>
            <person name="Hayes R.D."/>
            <person name="Graham S.W."/>
            <person name="Gunter L.E."/>
            <person name="McDaniel S.F."/>
            <person name="Hoernstein S.N.W."/>
            <person name="Larsson A."/>
            <person name="Li F.W."/>
            <person name="Perroud P.F."/>
            <person name="Phillips J."/>
            <person name="Ranjan P."/>
            <person name="Rokshar D.S."/>
            <person name="Rothfels C.J."/>
            <person name="Schneider L."/>
            <person name="Shu S."/>
            <person name="Stevenson D.W."/>
            <person name="Thummler F."/>
            <person name="Tillich M."/>
            <person name="Villarreal Aguilar J.C."/>
            <person name="Widiez T."/>
            <person name="Wong G.K."/>
            <person name="Wymore A."/>
            <person name="Zhang Y."/>
            <person name="Zimmer A.D."/>
            <person name="Quatrano R.S."/>
            <person name="Mayer K.F.X."/>
            <person name="Goodstein D."/>
            <person name="Casacuberta J.M."/>
            <person name="Vandepoele K."/>
            <person name="Reski R."/>
            <person name="Cuming A.C."/>
            <person name="Tuskan G.A."/>
            <person name="Maumus F."/>
            <person name="Salse J."/>
            <person name="Schmutz J."/>
            <person name="Rensing S.A."/>
        </authorList>
    </citation>
    <scope>NUCLEOTIDE SEQUENCE [LARGE SCALE GENOMIC DNA]</scope>
    <source>
        <strain evidence="3 4">cv. Gransden 2004</strain>
    </source>
</reference>
<proteinExistence type="predicted"/>
<dbReference type="CDD" id="cd00519">
    <property type="entry name" value="Lipase_3"/>
    <property type="match status" value="1"/>
</dbReference>
<dbReference type="InterPro" id="IPR029058">
    <property type="entry name" value="AB_hydrolase_fold"/>
</dbReference>